<reference evidence="1" key="1">
    <citation type="submission" date="2013-12" db="EMBL/GenBank/DDBJ databases">
        <title>The Genome Sequence of Aphanomyces astaci APO3.</title>
        <authorList>
            <consortium name="The Broad Institute Genomics Platform"/>
            <person name="Russ C."/>
            <person name="Tyler B."/>
            <person name="van West P."/>
            <person name="Dieguez-Uribeondo J."/>
            <person name="Young S.K."/>
            <person name="Zeng Q."/>
            <person name="Gargeya S."/>
            <person name="Fitzgerald M."/>
            <person name="Abouelleil A."/>
            <person name="Alvarado L."/>
            <person name="Chapman S.B."/>
            <person name="Gainer-Dewar J."/>
            <person name="Goldberg J."/>
            <person name="Griggs A."/>
            <person name="Gujja S."/>
            <person name="Hansen M."/>
            <person name="Howarth C."/>
            <person name="Imamovic A."/>
            <person name="Ireland A."/>
            <person name="Larimer J."/>
            <person name="McCowan C."/>
            <person name="Murphy C."/>
            <person name="Pearson M."/>
            <person name="Poon T.W."/>
            <person name="Priest M."/>
            <person name="Roberts A."/>
            <person name="Saif S."/>
            <person name="Shea T."/>
            <person name="Sykes S."/>
            <person name="Wortman J."/>
            <person name="Nusbaum C."/>
            <person name="Birren B."/>
        </authorList>
    </citation>
    <scope>NUCLEOTIDE SEQUENCE [LARGE SCALE GENOMIC DNA]</scope>
    <source>
        <strain evidence="1">APO3</strain>
    </source>
</reference>
<protein>
    <submittedName>
        <fullName evidence="1">Uncharacterized protein</fullName>
    </submittedName>
</protein>
<sequence>MTWTAVVEVWHRQSDPIVLSDGLGAVLDHPQTHEQHVVGVVHDSQLLVRAVCVCRMPRQHPVVRHLPQQHAVALKCTGQATNSYMLAMGDNLASIFSLRFAAFIPDDLNDSHLEYMCTLASLASRL</sequence>
<dbReference type="AlphaFoldDB" id="W4GUL1"/>
<evidence type="ECO:0000313" key="1">
    <source>
        <dbReference type="EMBL" id="ETV83425.1"/>
    </source>
</evidence>
<name>W4GUL1_APHAT</name>
<dbReference type="RefSeq" id="XP_009826855.1">
    <property type="nucleotide sequence ID" value="XM_009828553.1"/>
</dbReference>
<gene>
    <name evidence="1" type="ORF">H257_04152</name>
</gene>
<accession>W4GUL1</accession>
<dbReference type="GeneID" id="20806148"/>
<dbReference type="OrthoDB" id="120862at2759"/>
<organism evidence="1">
    <name type="scientific">Aphanomyces astaci</name>
    <name type="common">Crayfish plague agent</name>
    <dbReference type="NCBI Taxonomy" id="112090"/>
    <lineage>
        <taxon>Eukaryota</taxon>
        <taxon>Sar</taxon>
        <taxon>Stramenopiles</taxon>
        <taxon>Oomycota</taxon>
        <taxon>Saprolegniomycetes</taxon>
        <taxon>Saprolegniales</taxon>
        <taxon>Verrucalvaceae</taxon>
        <taxon>Aphanomyces</taxon>
    </lineage>
</organism>
<proteinExistence type="predicted"/>
<dbReference type="EMBL" id="KI913120">
    <property type="protein sequence ID" value="ETV83425.1"/>
    <property type="molecule type" value="Genomic_DNA"/>
</dbReference>
<dbReference type="VEuPathDB" id="FungiDB:H257_04152"/>